<dbReference type="AlphaFoldDB" id="A0A1G9VE72"/>
<protein>
    <submittedName>
        <fullName evidence="3">Ca-activated chloride channel family protein</fullName>
    </submittedName>
</protein>
<name>A0A1G9VE72_9PSEU</name>
<dbReference type="Gene3D" id="3.40.50.410">
    <property type="entry name" value="von Willebrand factor, type A domain"/>
    <property type="match status" value="1"/>
</dbReference>
<feature type="domain" description="VWFA" evidence="2">
    <location>
        <begin position="306"/>
        <end position="468"/>
    </location>
</feature>
<dbReference type="Proteomes" id="UP000199682">
    <property type="component" value="Unassembled WGS sequence"/>
</dbReference>
<organism evidence="3 4">
    <name type="scientific">Lentzea albidocapillata subsp. violacea</name>
    <dbReference type="NCBI Taxonomy" id="128104"/>
    <lineage>
        <taxon>Bacteria</taxon>
        <taxon>Bacillati</taxon>
        <taxon>Actinomycetota</taxon>
        <taxon>Actinomycetes</taxon>
        <taxon>Pseudonocardiales</taxon>
        <taxon>Pseudonocardiaceae</taxon>
        <taxon>Lentzea</taxon>
    </lineage>
</organism>
<dbReference type="PROSITE" id="PS50234">
    <property type="entry name" value="VWFA"/>
    <property type="match status" value="1"/>
</dbReference>
<proteinExistence type="predicted"/>
<dbReference type="EMBL" id="FNET01000025">
    <property type="protein sequence ID" value="SDM70347.1"/>
    <property type="molecule type" value="Genomic_DNA"/>
</dbReference>
<dbReference type="SUPFAM" id="SSF53300">
    <property type="entry name" value="vWA-like"/>
    <property type="match status" value="1"/>
</dbReference>
<dbReference type="Pfam" id="PF13531">
    <property type="entry name" value="SBP_bac_11"/>
    <property type="match status" value="1"/>
</dbReference>
<dbReference type="SUPFAM" id="SSF53850">
    <property type="entry name" value="Periplasmic binding protein-like II"/>
    <property type="match status" value="1"/>
</dbReference>
<feature type="chain" id="PRO_5038422312" evidence="1">
    <location>
        <begin position="20"/>
        <end position="472"/>
    </location>
</feature>
<reference evidence="4" key="1">
    <citation type="submission" date="2016-10" db="EMBL/GenBank/DDBJ databases">
        <authorList>
            <person name="Varghese N."/>
            <person name="Submissions S."/>
        </authorList>
    </citation>
    <scope>NUCLEOTIDE SEQUENCE [LARGE SCALE GENOMIC DNA]</scope>
    <source>
        <strain evidence="4">DSM 44796</strain>
    </source>
</reference>
<evidence type="ECO:0000313" key="4">
    <source>
        <dbReference type="Proteomes" id="UP000199682"/>
    </source>
</evidence>
<evidence type="ECO:0000313" key="3">
    <source>
        <dbReference type="EMBL" id="SDM70347.1"/>
    </source>
</evidence>
<sequence length="472" mass="50693">MKVLAAVLLLLLVTACTSSTPPPVRLKMLASTELADLGPVLAELRKATGVELAVEHRGTVEAGRSLAGFDLAWLSTARFLRGAEPELASSIMTSPVVLGVKRGSRSVLGERPTWADVADRAALGRFRYGMADPRVSGSGMAALIGVATAAAGAPLRTEDVSCDRLQGFLAGRAFDVPDPVGEFVRRSDVDGLVAHESELLSLNASGRLAEPLEIVYPRDGIVLSDYPLMLVDPAHRAAYDRVVEWLRSPAAQQMIADRTWRRPVEPSVTRDEKLRADLGTALSFPDSSEVIDRLLLFHDRSGEGRQVVFVLDYSTSMAGARLAGLREAFASLNGFDRFYVGETVTIVRFAGTVLEERSITVRGREDFDALLAVVASGDLRDNTAIWAALDRALQLARGETAVVLMTDGENNAGPSVDEFLRVGRGEVPVFPIRFGEASTADLDRVAQASGGRLVEAGAKSLLEAVREIRGCR</sequence>
<gene>
    <name evidence="3" type="ORF">SAMN04488074_125100</name>
</gene>
<dbReference type="Pfam" id="PF00092">
    <property type="entry name" value="VWA"/>
    <property type="match status" value="1"/>
</dbReference>
<keyword evidence="1" id="KW-0732">Signal</keyword>
<dbReference type="SMART" id="SM00327">
    <property type="entry name" value="VWA"/>
    <property type="match status" value="1"/>
</dbReference>
<evidence type="ECO:0000256" key="1">
    <source>
        <dbReference type="SAM" id="SignalP"/>
    </source>
</evidence>
<dbReference type="PROSITE" id="PS51257">
    <property type="entry name" value="PROKAR_LIPOPROTEIN"/>
    <property type="match status" value="1"/>
</dbReference>
<feature type="signal peptide" evidence="1">
    <location>
        <begin position="1"/>
        <end position="19"/>
    </location>
</feature>
<dbReference type="RefSeq" id="WP_090013577.1">
    <property type="nucleotide sequence ID" value="NZ_FNET01000025.1"/>
</dbReference>
<evidence type="ECO:0000259" key="2">
    <source>
        <dbReference type="PROSITE" id="PS50234"/>
    </source>
</evidence>
<dbReference type="InterPro" id="IPR036465">
    <property type="entry name" value="vWFA_dom_sf"/>
</dbReference>
<dbReference type="Gene3D" id="3.40.190.10">
    <property type="entry name" value="Periplasmic binding protein-like II"/>
    <property type="match status" value="2"/>
</dbReference>
<dbReference type="InterPro" id="IPR002035">
    <property type="entry name" value="VWF_A"/>
</dbReference>
<accession>A0A1G9VE72</accession>